<comment type="function">
    <text evidence="9">Part of a membrane-bound complex that couples electron transfer with translocation of ions across the membrane.</text>
</comment>
<dbReference type="RefSeq" id="WP_158336331.1">
    <property type="nucleotide sequence ID" value="NZ_CP033004.1"/>
</dbReference>
<dbReference type="GO" id="GO:0012505">
    <property type="term" value="C:endomembrane system"/>
    <property type="evidence" value="ECO:0007669"/>
    <property type="project" value="UniProtKB-SubCell"/>
</dbReference>
<evidence type="ECO:0000313" key="11">
    <source>
        <dbReference type="Proteomes" id="UP000298566"/>
    </source>
</evidence>
<dbReference type="PIRSF" id="PIRSF006102">
    <property type="entry name" value="NQR_DE"/>
    <property type="match status" value="1"/>
</dbReference>
<sequence length="233" mass="25818">MSKFFKILNYGIWTKNSSLVQLLGLCPILAVTTNVTNALGLGVVTTLVLVFTNVIISIFRFFIPKNIRIPIYMMIISAIVSCFDMLINAYSLNLYRSLGVFIPLIITNCVICGRADFIAINNSVWIAFLDALFIGLGSDLVIFLVGSIREIIGSGTLFFGIENLLGPWSHVLYIKIININYAMLFFLYPAGAFMILGFILAGKNFIDTKNSLNDCDACLTSSLLRQGKNKDIE</sequence>
<dbReference type="Pfam" id="PF02508">
    <property type="entry name" value="Rnf-Nqr"/>
    <property type="match status" value="1"/>
</dbReference>
<dbReference type="PANTHER" id="PTHR30586">
    <property type="entry name" value="ELECTRON TRANSPORT COMPLEX PROTEIN RNFE"/>
    <property type="match status" value="1"/>
</dbReference>
<accession>A0A4D6Y2N7</accession>
<gene>
    <name evidence="9" type="primary">rnfE</name>
    <name evidence="10" type="ORF">D9V73_00565</name>
</gene>
<comment type="subunit">
    <text evidence="9">The complex is composed of six subunits: RnfA, RnfB, RnfC, RnfD, RnfE and RnfG.</text>
</comment>
<keyword evidence="2 9" id="KW-0813">Transport</keyword>
<organism evidence="10 11">
    <name type="scientific">Buchnera aphidicola subsp. Melaphis rhois</name>
    <dbReference type="NCBI Taxonomy" id="118103"/>
    <lineage>
        <taxon>Bacteria</taxon>
        <taxon>Pseudomonadati</taxon>
        <taxon>Pseudomonadota</taxon>
        <taxon>Gammaproteobacteria</taxon>
        <taxon>Enterobacterales</taxon>
        <taxon>Erwiniaceae</taxon>
        <taxon>Buchnera</taxon>
    </lineage>
</organism>
<keyword evidence="6 9" id="KW-0249">Electron transport</keyword>
<keyword evidence="3 9" id="KW-0997">Cell inner membrane</keyword>
<dbReference type="EMBL" id="CP033004">
    <property type="protein sequence ID" value="QCI23149.1"/>
    <property type="molecule type" value="Genomic_DNA"/>
</dbReference>
<dbReference type="Proteomes" id="UP000298566">
    <property type="component" value="Chromosome"/>
</dbReference>
<keyword evidence="7 9" id="KW-1133">Transmembrane helix</keyword>
<evidence type="ECO:0000256" key="4">
    <source>
        <dbReference type="ARBA" id="ARBA00022692"/>
    </source>
</evidence>
<name>A0A4D6Y2N7_BUCMH</name>
<dbReference type="InterPro" id="IPR003667">
    <property type="entry name" value="NqrDE/RnfAE"/>
</dbReference>
<feature type="transmembrane region" description="Helical" evidence="9">
    <location>
        <begin position="69"/>
        <end position="87"/>
    </location>
</feature>
<keyword evidence="8 9" id="KW-0472">Membrane</keyword>
<keyword evidence="9" id="KW-1003">Cell membrane</keyword>
<dbReference type="NCBIfam" id="NF009070">
    <property type="entry name" value="PRK12405.1"/>
    <property type="match status" value="1"/>
</dbReference>
<evidence type="ECO:0000256" key="6">
    <source>
        <dbReference type="ARBA" id="ARBA00022982"/>
    </source>
</evidence>
<feature type="transmembrane region" description="Helical" evidence="9">
    <location>
        <begin position="151"/>
        <end position="174"/>
    </location>
</feature>
<feature type="transmembrane region" description="Helical" evidence="9">
    <location>
        <begin position="124"/>
        <end position="145"/>
    </location>
</feature>
<dbReference type="GO" id="GO:0022900">
    <property type="term" value="P:electron transport chain"/>
    <property type="evidence" value="ECO:0007669"/>
    <property type="project" value="UniProtKB-UniRule"/>
</dbReference>
<evidence type="ECO:0000256" key="9">
    <source>
        <dbReference type="HAMAP-Rule" id="MF_00478"/>
    </source>
</evidence>
<evidence type="ECO:0000256" key="3">
    <source>
        <dbReference type="ARBA" id="ARBA00022519"/>
    </source>
</evidence>
<dbReference type="InterPro" id="IPR010968">
    <property type="entry name" value="RnfE"/>
</dbReference>
<proteinExistence type="inferred from homology"/>
<dbReference type="EC" id="7.-.-.-" evidence="9"/>
<reference evidence="10 11" key="1">
    <citation type="submission" date="2018-10" db="EMBL/GenBank/DDBJ databases">
        <title>Comparative functional genomics of the obligate endosymbiont Buchnera aphidicola.</title>
        <authorList>
            <person name="Chong R.A."/>
        </authorList>
    </citation>
    <scope>NUCLEOTIDE SEQUENCE [LARGE SCALE GENOMIC DNA]</scope>
    <source>
        <strain evidence="10 11">Mrh</strain>
    </source>
</reference>
<dbReference type="PANTHER" id="PTHR30586:SF0">
    <property type="entry name" value="ION-TRANSLOCATING OXIDOREDUCTASE COMPLEX SUBUNIT E"/>
    <property type="match status" value="1"/>
</dbReference>
<feature type="transmembrane region" description="Helical" evidence="9">
    <location>
        <begin position="181"/>
        <end position="201"/>
    </location>
</feature>
<evidence type="ECO:0000256" key="1">
    <source>
        <dbReference type="ARBA" id="ARBA00004127"/>
    </source>
</evidence>
<dbReference type="HAMAP" id="MF_00478">
    <property type="entry name" value="RsxE_RnfE"/>
    <property type="match status" value="1"/>
</dbReference>
<keyword evidence="4 9" id="KW-0812">Transmembrane</keyword>
<keyword evidence="5 9" id="KW-1278">Translocase</keyword>
<evidence type="ECO:0000256" key="5">
    <source>
        <dbReference type="ARBA" id="ARBA00022967"/>
    </source>
</evidence>
<evidence type="ECO:0000313" key="10">
    <source>
        <dbReference type="EMBL" id="QCI23149.1"/>
    </source>
</evidence>
<dbReference type="NCBIfam" id="TIGR01948">
    <property type="entry name" value="rnfE"/>
    <property type="match status" value="1"/>
</dbReference>
<comment type="subcellular location">
    <subcellularLocation>
        <location evidence="9">Cell inner membrane</location>
        <topology evidence="9">Multi-pass membrane protein</topology>
    </subcellularLocation>
    <subcellularLocation>
        <location evidence="1">Endomembrane system</location>
        <topology evidence="1">Multi-pass membrane protein</topology>
    </subcellularLocation>
</comment>
<feature type="transmembrane region" description="Helical" evidence="9">
    <location>
        <begin position="93"/>
        <end position="112"/>
    </location>
</feature>
<dbReference type="OrthoDB" id="9803631at2"/>
<evidence type="ECO:0000256" key="8">
    <source>
        <dbReference type="ARBA" id="ARBA00023136"/>
    </source>
</evidence>
<dbReference type="AlphaFoldDB" id="A0A4D6Y2N7"/>
<dbReference type="GO" id="GO:0005886">
    <property type="term" value="C:plasma membrane"/>
    <property type="evidence" value="ECO:0007669"/>
    <property type="project" value="UniProtKB-SubCell"/>
</dbReference>
<comment type="similarity">
    <text evidence="9">Belongs to the NqrDE/RnfAE family.</text>
</comment>
<feature type="transmembrane region" description="Helical" evidence="9">
    <location>
        <begin position="40"/>
        <end position="62"/>
    </location>
</feature>
<protein>
    <recommendedName>
        <fullName evidence="9">Ion-translocating oxidoreductase complex subunit E</fullName>
        <ecNumber evidence="9">7.-.-.-</ecNumber>
    </recommendedName>
    <alternativeName>
        <fullName evidence="9">Rnf electron transport complex subunit E</fullName>
    </alternativeName>
</protein>
<evidence type="ECO:0000256" key="7">
    <source>
        <dbReference type="ARBA" id="ARBA00022989"/>
    </source>
</evidence>
<evidence type="ECO:0000256" key="2">
    <source>
        <dbReference type="ARBA" id="ARBA00022448"/>
    </source>
</evidence>